<evidence type="ECO:0000256" key="4">
    <source>
        <dbReference type="PROSITE-ProRule" id="PRU01100"/>
    </source>
</evidence>
<evidence type="ECO:0000313" key="7">
    <source>
        <dbReference type="Proteomes" id="UP000032300"/>
    </source>
</evidence>
<dbReference type="EMBL" id="CP010836">
    <property type="protein sequence ID" value="AJP70762.1"/>
    <property type="molecule type" value="Genomic_DNA"/>
</dbReference>
<dbReference type="PANTHER" id="PTHR40079">
    <property type="entry name" value="MANNAN ENDO-1,4-BETA-MANNOSIDASE E-RELATED"/>
    <property type="match status" value="1"/>
</dbReference>
<dbReference type="GO" id="GO:0016985">
    <property type="term" value="F:mannan endo-1,4-beta-mannosidase activity"/>
    <property type="evidence" value="ECO:0007669"/>
    <property type="project" value="InterPro"/>
</dbReference>
<protein>
    <submittedName>
        <fullName evidence="6">Mannan endo-1,4-beta-mannosidase A and B</fullName>
    </submittedName>
</protein>
<dbReference type="PROSITE" id="PS51764">
    <property type="entry name" value="GH26"/>
    <property type="match status" value="1"/>
</dbReference>
<proteinExistence type="inferred from homology"/>
<dbReference type="InterPro" id="IPR017853">
    <property type="entry name" value="GH"/>
</dbReference>
<dbReference type="GO" id="GO:0006080">
    <property type="term" value="P:substituted mannan metabolic process"/>
    <property type="evidence" value="ECO:0007669"/>
    <property type="project" value="InterPro"/>
</dbReference>
<keyword evidence="2 4" id="KW-0378">Hydrolase</keyword>
<dbReference type="PANTHER" id="PTHR40079:SF4">
    <property type="entry name" value="GH26 DOMAIN-CONTAINING PROTEIN-RELATED"/>
    <property type="match status" value="1"/>
</dbReference>
<evidence type="ECO:0000259" key="5">
    <source>
        <dbReference type="PROSITE" id="PS51764"/>
    </source>
</evidence>
<sequence>MAGMSCMPLAASTARATPTPALSNPAASPGARALYRYIAGLRGRQTLTGQMESTWDGGPRSELDYIRKCSGKLPALLGLDYIDPADNDHVNDRASRWYLEEGGIATLCWHWGAPDIGPGYENAKKPFDAVAALVPGTPQHRVMLRDMDAIADKLAVLQRRGVPILWRPFHEFTGTWFWWGQHGPAVFRQLWQCMYRHFTVTRGLDNLIWVLGYSHEPDKAYDPGRAFYDIAGADAYVDDHGPLKSLYDRVVAITGPDIPIALHENGPIPDPEQMRASGADWCYFMTWHTKYIKDPAINPPALIRAAYRSPRYATLSDVRRDLPRRR</sequence>
<evidence type="ECO:0000256" key="2">
    <source>
        <dbReference type="ARBA" id="ARBA00022801"/>
    </source>
</evidence>
<dbReference type="SUPFAM" id="SSF51445">
    <property type="entry name" value="(Trans)glycosidases"/>
    <property type="match status" value="1"/>
</dbReference>
<keyword evidence="7" id="KW-1185">Reference proteome</keyword>
<evidence type="ECO:0000256" key="3">
    <source>
        <dbReference type="ARBA" id="ARBA00023295"/>
    </source>
</evidence>
<name>A0A7U5BEE3_9SPHN</name>
<dbReference type="Gene3D" id="3.20.20.80">
    <property type="entry name" value="Glycosidases"/>
    <property type="match status" value="1"/>
</dbReference>
<dbReference type="KEGG" id="sphi:TS85_01360"/>
<feature type="active site" description="Nucleophile" evidence="4">
    <location>
        <position position="264"/>
    </location>
</feature>
<comment type="similarity">
    <text evidence="1 4">Belongs to the glycosyl hydrolase 26 family.</text>
</comment>
<reference evidence="6 7" key="1">
    <citation type="journal article" date="2015" name="Int. J. Syst. Evol. Microbiol.">
        <title>Sphingomonas hengshuiensis sp. nov., isolated from lake wetland.</title>
        <authorList>
            <person name="Wei S."/>
            <person name="Wang T."/>
            <person name="Liu H."/>
            <person name="Zhang C."/>
            <person name="Guo J."/>
            <person name="Wang Q."/>
            <person name="Liang K."/>
            <person name="Zhang Z."/>
        </authorList>
    </citation>
    <scope>NUCLEOTIDE SEQUENCE [LARGE SCALE GENOMIC DNA]</scope>
    <source>
        <strain evidence="6 7">WHSC-8</strain>
    </source>
</reference>
<evidence type="ECO:0000313" key="6">
    <source>
        <dbReference type="EMBL" id="AJP70762.1"/>
    </source>
</evidence>
<evidence type="ECO:0000256" key="1">
    <source>
        <dbReference type="ARBA" id="ARBA00007754"/>
    </source>
</evidence>
<dbReference type="InterPro" id="IPR022790">
    <property type="entry name" value="GH26_dom"/>
</dbReference>
<dbReference type="Pfam" id="PF02156">
    <property type="entry name" value="Glyco_hydro_26"/>
    <property type="match status" value="1"/>
</dbReference>
<dbReference type="PRINTS" id="PR00739">
    <property type="entry name" value="GLHYDRLASE26"/>
</dbReference>
<reference evidence="6 7" key="2">
    <citation type="submission" date="2015-02" db="EMBL/GenBank/DDBJ databases">
        <title>The complete genome of Sphingomonas hengshuiensis sp. WHSC-8 isolated from soil of Hengshui Lake.</title>
        <authorList>
            <person name="Wei S."/>
            <person name="Guo J."/>
            <person name="Su C."/>
            <person name="Wu R."/>
            <person name="Zhang Z."/>
            <person name="Liang K."/>
            <person name="Li H."/>
            <person name="Wang T."/>
            <person name="Liu H."/>
            <person name="Zhang C."/>
            <person name="Li Z."/>
            <person name="Wang Q."/>
            <person name="Meng J."/>
        </authorList>
    </citation>
    <scope>NUCLEOTIDE SEQUENCE [LARGE SCALE GENOMIC DNA]</scope>
    <source>
        <strain evidence="6 7">WHSC-8</strain>
    </source>
</reference>
<accession>A0A7U5BEE3</accession>
<keyword evidence="3 4" id="KW-0326">Glycosidase</keyword>
<dbReference type="InterPro" id="IPR000805">
    <property type="entry name" value="Glyco_hydro_26"/>
</dbReference>
<dbReference type="Proteomes" id="UP000032300">
    <property type="component" value="Chromosome"/>
</dbReference>
<dbReference type="AlphaFoldDB" id="A0A7U5BEE3"/>
<gene>
    <name evidence="6" type="ORF">TS85_01360</name>
</gene>
<feature type="active site" description="Proton donor" evidence="4">
    <location>
        <position position="171"/>
    </location>
</feature>
<feature type="domain" description="GH26" evidence="5">
    <location>
        <begin position="29"/>
        <end position="316"/>
    </location>
</feature>
<organism evidence="6 7">
    <name type="scientific">Sphingomonas hengshuiensis</name>
    <dbReference type="NCBI Taxonomy" id="1609977"/>
    <lineage>
        <taxon>Bacteria</taxon>
        <taxon>Pseudomonadati</taxon>
        <taxon>Pseudomonadota</taxon>
        <taxon>Alphaproteobacteria</taxon>
        <taxon>Sphingomonadales</taxon>
        <taxon>Sphingomonadaceae</taxon>
        <taxon>Sphingomonas</taxon>
    </lineage>
</organism>